<dbReference type="GO" id="GO:0005524">
    <property type="term" value="F:ATP binding"/>
    <property type="evidence" value="ECO:0007669"/>
    <property type="project" value="UniProtKB-UniRule"/>
</dbReference>
<name>A0A507AUN2_9PEZI</name>
<comment type="caution">
    <text evidence="3">The sequence shown here is derived from an EMBL/GenBank/DDBJ whole genome shotgun (WGS) entry which is preliminary data.</text>
</comment>
<dbReference type="SMART" id="SM00220">
    <property type="entry name" value="S_TKc"/>
    <property type="match status" value="1"/>
</dbReference>
<reference evidence="3 4" key="1">
    <citation type="submission" date="2019-06" db="EMBL/GenBank/DDBJ databases">
        <title>Draft genome sequence of the filamentous fungus Phialemoniopsis curvata isolated from diesel fuel.</title>
        <authorList>
            <person name="Varaljay V.A."/>
            <person name="Lyon W.J."/>
            <person name="Crouch A.L."/>
            <person name="Drake C.E."/>
            <person name="Hollomon J.M."/>
            <person name="Nadeau L.J."/>
            <person name="Nunn H.S."/>
            <person name="Stevenson B.S."/>
            <person name="Bojanowski C.L."/>
            <person name="Crookes-Goodson W.J."/>
        </authorList>
    </citation>
    <scope>NUCLEOTIDE SEQUENCE [LARGE SCALE GENOMIC DNA]</scope>
    <source>
        <strain evidence="3 4">D216</strain>
    </source>
</reference>
<dbReference type="Proteomes" id="UP000319257">
    <property type="component" value="Unassembled WGS sequence"/>
</dbReference>
<protein>
    <recommendedName>
        <fullName evidence="2">Protein kinase domain-containing protein</fullName>
    </recommendedName>
</protein>
<dbReference type="Pfam" id="PF00069">
    <property type="entry name" value="Pkinase"/>
    <property type="match status" value="1"/>
</dbReference>
<dbReference type="GO" id="GO:0004672">
    <property type="term" value="F:protein kinase activity"/>
    <property type="evidence" value="ECO:0007669"/>
    <property type="project" value="InterPro"/>
</dbReference>
<dbReference type="PANTHER" id="PTHR44305:SF2">
    <property type="entry name" value="SI:DKEY-192D15.2"/>
    <property type="match status" value="1"/>
</dbReference>
<keyword evidence="4" id="KW-1185">Reference proteome</keyword>
<keyword evidence="1" id="KW-0547">Nucleotide-binding</keyword>
<evidence type="ECO:0000256" key="1">
    <source>
        <dbReference type="PROSITE-ProRule" id="PRU10141"/>
    </source>
</evidence>
<dbReference type="STRING" id="1093900.A0A507AUN2"/>
<gene>
    <name evidence="3" type="ORF">E0L32_008635</name>
</gene>
<dbReference type="PROSITE" id="PS00107">
    <property type="entry name" value="PROTEIN_KINASE_ATP"/>
    <property type="match status" value="1"/>
</dbReference>
<keyword evidence="1" id="KW-0067">ATP-binding</keyword>
<dbReference type="AlphaFoldDB" id="A0A507AUN2"/>
<dbReference type="InParanoid" id="A0A507AUN2"/>
<dbReference type="OrthoDB" id="4062651at2759"/>
<dbReference type="InterPro" id="IPR017441">
    <property type="entry name" value="Protein_kinase_ATP_BS"/>
</dbReference>
<dbReference type="InterPro" id="IPR000719">
    <property type="entry name" value="Prot_kinase_dom"/>
</dbReference>
<proteinExistence type="predicted"/>
<dbReference type="SUPFAM" id="SSF56112">
    <property type="entry name" value="Protein kinase-like (PK-like)"/>
    <property type="match status" value="1"/>
</dbReference>
<feature type="binding site" evidence="1">
    <location>
        <position position="173"/>
    </location>
    <ligand>
        <name>ATP</name>
        <dbReference type="ChEBI" id="CHEBI:30616"/>
    </ligand>
</feature>
<evidence type="ECO:0000313" key="3">
    <source>
        <dbReference type="EMBL" id="TPX10416.1"/>
    </source>
</evidence>
<accession>A0A507AUN2</accession>
<sequence>MAATPGELGLDPADYEDEVYQARKVCSGISYQCWLSRRGLSRPDPDDPYWDDEHWNQYIAFCERYYDPPRPTPEEIRHFPNAEMDLDDLDTDDEMEFEDVSAYPYIDRDEQAIVHAADEEHLSSLLTQTCEAYLKHDIEYIKPLGKGGMGLAALFRHTPRHHGNRPPKYFVVKLSVQGGEKYLENEDYFYCLLSRSKHIIQLVEAHNLTDDPSKKNMLDFDFTQDEQKALILEYLKYGDLERWLDKFRSTRDWKRKPATRVPDPVLWQIFACLMQACVALQFPPCHQPVKNTYHFVGSPIDEKFPQMEGVMEQPEGKDYLYNNNVVHFDIDPGNIFVADLADDHSFGPLLKLADFGLAADCNMDWFDQDLTPWQARVCGKAATNAPEMWSAEWRALEDGWNPVDDTGLRVAGQYGQKTNIWQVGLTMWSCITLLMAKDKHDFRPVKIDGKRKWSLGWDMDLPKYFSLDADLKKLVKECLMYFPQDRPSLKDLQARVSKGLQRVQNNGRSAPLAEEWVKEVFQEPPPPTTRFPWDETQKFNIQNELRGLTHPRRLI</sequence>
<dbReference type="InterPro" id="IPR011009">
    <property type="entry name" value="Kinase-like_dom_sf"/>
</dbReference>
<feature type="domain" description="Protein kinase" evidence="2">
    <location>
        <begin position="138"/>
        <end position="500"/>
    </location>
</feature>
<evidence type="ECO:0000259" key="2">
    <source>
        <dbReference type="PROSITE" id="PS50011"/>
    </source>
</evidence>
<dbReference type="RefSeq" id="XP_030992127.1">
    <property type="nucleotide sequence ID" value="XM_031143511.1"/>
</dbReference>
<dbReference type="PROSITE" id="PS50011">
    <property type="entry name" value="PROTEIN_KINASE_DOM"/>
    <property type="match status" value="1"/>
</dbReference>
<dbReference type="Gene3D" id="1.10.510.10">
    <property type="entry name" value="Transferase(Phosphotransferase) domain 1"/>
    <property type="match status" value="1"/>
</dbReference>
<dbReference type="PANTHER" id="PTHR44305">
    <property type="entry name" value="SI:DKEY-192D15.2-RELATED"/>
    <property type="match status" value="1"/>
</dbReference>
<evidence type="ECO:0000313" key="4">
    <source>
        <dbReference type="Proteomes" id="UP000319257"/>
    </source>
</evidence>
<organism evidence="3 4">
    <name type="scientific">Thyridium curvatum</name>
    <dbReference type="NCBI Taxonomy" id="1093900"/>
    <lineage>
        <taxon>Eukaryota</taxon>
        <taxon>Fungi</taxon>
        <taxon>Dikarya</taxon>
        <taxon>Ascomycota</taxon>
        <taxon>Pezizomycotina</taxon>
        <taxon>Sordariomycetes</taxon>
        <taxon>Sordariomycetidae</taxon>
        <taxon>Thyridiales</taxon>
        <taxon>Thyridiaceae</taxon>
        <taxon>Thyridium</taxon>
    </lineage>
</organism>
<dbReference type="InterPro" id="IPR053083">
    <property type="entry name" value="TF_kinase-domain_protein"/>
</dbReference>
<dbReference type="GeneID" id="41976082"/>
<dbReference type="EMBL" id="SKBQ01000058">
    <property type="protein sequence ID" value="TPX10416.1"/>
    <property type="molecule type" value="Genomic_DNA"/>
</dbReference>